<dbReference type="CDD" id="cd14742">
    <property type="entry name" value="PAAR_RHS"/>
    <property type="match status" value="1"/>
</dbReference>
<dbReference type="PRINTS" id="PR00394">
    <property type="entry name" value="RHSPROTEIN"/>
</dbReference>
<evidence type="ECO:0000256" key="1">
    <source>
        <dbReference type="ARBA" id="ARBA00009455"/>
    </source>
</evidence>
<dbReference type="Gene3D" id="2.60.200.60">
    <property type="match status" value="1"/>
</dbReference>
<dbReference type="Pfam" id="PF05488">
    <property type="entry name" value="PAAR_motif"/>
    <property type="match status" value="1"/>
</dbReference>
<sequence length="1463" mass="162579">MSDNHAARLGDDIIHTTLLADIISTVAEVGTYALMGAVVGVAVTAAAPLLGGGALSAAVASVGAAASGAAGAGALGCVLSGVMGGVLANVTGLADEISSSATALGNLISPPSPAGKISSGSGNVNINGKPAARAAGKATQSAKQEEPDSGINFLDMAAGVLGFASSVAANMWQPTVAGADANTSSLPLDTINCEKHSPQEYLAEGSSNVFINGQPAVRASDRTTCDATISTSVSPDVTIGGGTLTVRPIHSGKLPGFDLAVMGIMLLMGRPSKVLRNLPCIVMSGVSGMGISMLTSAVMAAINPVHAASGVKVLNDDNELDVVLPGRFPFRMQRAYNSLNPRDGLFGTGWSTAFDSYLHIDGDQATWYEETGREVQFTLPKPDSMLLSPAEGVLVRRNEHGDVVIGDQDSSQWRLFKPTRENPSCLKLAMLCDDYGNSLEMSYDEQGRLVRIHDAAGAVDVTLAYTHPDFPQRVTALSHFDGNQHWPLMQWGYDSRGLLASATDASGVTRREYRYNDDRLMVWHRLPGGLESEYRWEKQDHWRVVENRTSTGEHSKIEYDLVARITTVTRENGAVRRHHWNANQMVTRLEDERGENWLFEWDENDQLLSETDPLGNTWKYVYDINGNQVRVTDPQGNVQSTEWLAHRALPVQVTDPEGNSTRYTYDAHHGLKSITDAQGGTTTVQRDEYGQVISETDPKGGRRHTDYNRAGLVSAATDCSGRTTRYRYHPLGWLLEETAADGTVTGYQYDAAGRPTGLTRPEGWQESLKWSARGLPEWHQTADGRRHGFRYDNAGRLTATQDPEGNTVQREYDARSRLVALRNENGEAYRFTWGDDNLLLAETGLDGVATRYEYDACGRTLRRTFAAGHAGAIVHGFSYDERGLLTARTSPDARTCYRWSKRGQMVSVSRHPALGDGAYSDAAEQVLHFGYNALGQLVSEDGDNATLAWEYDELGNRTQTTLPDGRQLKQLYYGSGHLLSIALDSLPVTDFTRDVLHREISRTQGVLGSHTRYDALGRLQARDVFSGHPQRPGDMRWRQRWEYDFRNNLVREERNRDPFDASRWSYDSTGKLQQQEDSRSGTVNWPQDGAGNPLAQSGGGQVLHNRVTELNGIRWRYDIHGRTVEKISGQQRWRYRYDTEHRLTDVVSETRHRPAVHVSFQYDPLGRRISKTRWQVREDGSESPRVTTRFVWEGLRLLQEVHGDIPLTYVYADQGSYEPLARIDGITDPEIYWFHCQPNGTPERLTDNEGRVRWEGLTGAWGKLLREAPVHAAGFAQNLRMQGQYLDRETGLHYNLFRYYDPDSGRFTQQDPIGLAGGLNLYQYAPNAQGWVDPWGLSCWKSKDVAGRKVYQRDDLFDPHRIDSFGKTNVERMRKGDAPIGYDDLEVNLHHLTQDEPGSMAEILSSYHSQNDRVLHMYSNQWDKSWVGSDGIRRPYNSAPSSMDRRPFNKWKKIYWKSRSEDF</sequence>
<evidence type="ECO:0000313" key="7">
    <source>
        <dbReference type="Proteomes" id="UP000078225"/>
    </source>
</evidence>
<evidence type="ECO:0000259" key="4">
    <source>
        <dbReference type="Pfam" id="PF14411"/>
    </source>
</evidence>
<dbReference type="PANTHER" id="PTHR32305">
    <property type="match status" value="1"/>
</dbReference>
<dbReference type="OrthoDB" id="6043530at2"/>
<dbReference type="InterPro" id="IPR008727">
    <property type="entry name" value="PAAR_motif"/>
</dbReference>
<dbReference type="SUPFAM" id="SSF50960">
    <property type="entry name" value="TolB, C-terminal domain"/>
    <property type="match status" value="1"/>
</dbReference>
<dbReference type="InterPro" id="IPR006530">
    <property type="entry name" value="YD"/>
</dbReference>
<keyword evidence="7" id="KW-1185">Reference proteome</keyword>
<dbReference type="Pfam" id="PF03527">
    <property type="entry name" value="RHS"/>
    <property type="match status" value="1"/>
</dbReference>
<organism evidence="6 7">
    <name type="scientific">Mangrovibacter phragmitis</name>
    <dbReference type="NCBI Taxonomy" id="1691903"/>
    <lineage>
        <taxon>Bacteria</taxon>
        <taxon>Pseudomonadati</taxon>
        <taxon>Pseudomonadota</taxon>
        <taxon>Gammaproteobacteria</taxon>
        <taxon>Enterobacterales</taxon>
        <taxon>Enterobacteriaceae</taxon>
        <taxon>Mangrovibacter</taxon>
    </lineage>
</organism>
<gene>
    <name evidence="6" type="ORF">A9B99_06115</name>
</gene>
<comment type="similarity">
    <text evidence="1">Belongs to the RHS family.</text>
</comment>
<feature type="domain" description="LHH" evidence="4">
    <location>
        <begin position="1368"/>
        <end position="1462"/>
    </location>
</feature>
<dbReference type="InterPro" id="IPR001826">
    <property type="entry name" value="RHS"/>
</dbReference>
<dbReference type="STRING" id="1691903.A9B99_06115"/>
<evidence type="ECO:0000259" key="3">
    <source>
        <dbReference type="Pfam" id="PF03527"/>
    </source>
</evidence>
<proteinExistence type="inferred from homology"/>
<evidence type="ECO:0000256" key="2">
    <source>
        <dbReference type="SAM" id="MobiDB-lite"/>
    </source>
</evidence>
<dbReference type="InterPro" id="IPR026834">
    <property type="entry name" value="LHH"/>
</dbReference>
<name>A0A1B7L3I9_9ENTR</name>
<evidence type="ECO:0000313" key="6">
    <source>
        <dbReference type="EMBL" id="OAT76890.1"/>
    </source>
</evidence>
<dbReference type="InterPro" id="IPR045351">
    <property type="entry name" value="DUF6531"/>
</dbReference>
<dbReference type="EMBL" id="LYRP01000012">
    <property type="protein sequence ID" value="OAT76890.1"/>
    <property type="molecule type" value="Genomic_DNA"/>
</dbReference>
<dbReference type="Pfam" id="PF05593">
    <property type="entry name" value="RHS_repeat"/>
    <property type="match status" value="5"/>
</dbReference>
<evidence type="ECO:0000259" key="5">
    <source>
        <dbReference type="Pfam" id="PF20148"/>
    </source>
</evidence>
<dbReference type="NCBIfam" id="TIGR01643">
    <property type="entry name" value="YD_repeat_2x"/>
    <property type="match status" value="9"/>
</dbReference>
<feature type="domain" description="DUF6531" evidence="5">
    <location>
        <begin position="303"/>
        <end position="377"/>
    </location>
</feature>
<feature type="domain" description="RHS protein conserved region" evidence="3">
    <location>
        <begin position="1231"/>
        <end position="1267"/>
    </location>
</feature>
<dbReference type="NCBIfam" id="TIGR03696">
    <property type="entry name" value="Rhs_assc_core"/>
    <property type="match status" value="1"/>
</dbReference>
<protein>
    <submittedName>
        <fullName evidence="6">Type IV secretion protein Rhs</fullName>
    </submittedName>
</protein>
<dbReference type="SUPFAM" id="SSF54060">
    <property type="entry name" value="His-Me finger endonucleases"/>
    <property type="match status" value="1"/>
</dbReference>
<dbReference type="PANTHER" id="PTHR32305:SF15">
    <property type="entry name" value="PROTEIN RHSA-RELATED"/>
    <property type="match status" value="1"/>
</dbReference>
<dbReference type="Proteomes" id="UP000078225">
    <property type="component" value="Unassembled WGS sequence"/>
</dbReference>
<dbReference type="Pfam" id="PF14411">
    <property type="entry name" value="LHH"/>
    <property type="match status" value="1"/>
</dbReference>
<dbReference type="InterPro" id="IPR050708">
    <property type="entry name" value="T6SS_VgrG/RHS"/>
</dbReference>
<dbReference type="InterPro" id="IPR044925">
    <property type="entry name" value="His-Me_finger_sf"/>
</dbReference>
<dbReference type="RefSeq" id="WP_064597332.1">
    <property type="nucleotide sequence ID" value="NZ_LYRP01000012.1"/>
</dbReference>
<feature type="region of interest" description="Disordered" evidence="2">
    <location>
        <begin position="1060"/>
        <end position="1100"/>
    </location>
</feature>
<dbReference type="InterPro" id="IPR022385">
    <property type="entry name" value="Rhs_assc_core"/>
</dbReference>
<dbReference type="Pfam" id="PF20148">
    <property type="entry name" value="DUF6531"/>
    <property type="match status" value="1"/>
</dbReference>
<comment type="caution">
    <text evidence="6">The sequence shown here is derived from an EMBL/GenBank/DDBJ whole genome shotgun (WGS) entry which is preliminary data.</text>
</comment>
<dbReference type="InterPro" id="IPR031325">
    <property type="entry name" value="RHS_repeat"/>
</dbReference>
<accession>A0A1B7L3I9</accession>
<dbReference type="Gene3D" id="2.180.10.10">
    <property type="entry name" value="RHS repeat-associated core"/>
    <property type="match status" value="2"/>
</dbReference>
<reference evidence="7" key="1">
    <citation type="submission" date="2016-05" db="EMBL/GenBank/DDBJ databases">
        <authorList>
            <person name="Behera P."/>
            <person name="Vaishampayan P."/>
            <person name="Singh N."/>
            <person name="Raina V."/>
            <person name="Suar M."/>
            <person name="Pattnaik A."/>
            <person name="Rastogi G."/>
        </authorList>
    </citation>
    <scope>NUCLEOTIDE SEQUENCE [LARGE SCALE GENOMIC DNA]</scope>
    <source>
        <strain evidence="7">MP23</strain>
    </source>
</reference>